<dbReference type="SUPFAM" id="SSF111069">
    <property type="entry name" value="Hypothetical protein yfbM"/>
    <property type="match status" value="1"/>
</dbReference>
<name>A0A1S7FXB5_9LIST</name>
<dbReference type="Proteomes" id="UP000223060">
    <property type="component" value="Chromosome"/>
</dbReference>
<dbReference type="KEGG" id="lwi:UE46_14255"/>
<reference evidence="1" key="2">
    <citation type="submission" date="2015-03" db="EMBL/GenBank/DDBJ databases">
        <authorList>
            <person name="Murphy D."/>
        </authorList>
    </citation>
    <scope>NUCLEOTIDE SEQUENCE [LARGE SCALE GENOMIC DNA]</scope>
    <source>
        <strain evidence="1">WS 4560</strain>
    </source>
</reference>
<organism evidence="1 3">
    <name type="scientific">Listeria weihenstephanensis</name>
    <dbReference type="NCBI Taxonomy" id="1006155"/>
    <lineage>
        <taxon>Bacteria</taxon>
        <taxon>Bacillati</taxon>
        <taxon>Bacillota</taxon>
        <taxon>Bacilli</taxon>
        <taxon>Bacillales</taxon>
        <taxon>Listeriaceae</taxon>
        <taxon>Listeria</taxon>
    </lineage>
</organism>
<evidence type="ECO:0000313" key="4">
    <source>
        <dbReference type="Proteomes" id="UP000564536"/>
    </source>
</evidence>
<gene>
    <name evidence="2" type="ORF">HB943_13725</name>
    <name evidence="1" type="ORF">UE46_14255</name>
</gene>
<reference evidence="2 4" key="3">
    <citation type="submission" date="2020-03" db="EMBL/GenBank/DDBJ databases">
        <title>Soil Listeria distribution.</title>
        <authorList>
            <person name="Liao J."/>
            <person name="Wiedmann M."/>
        </authorList>
    </citation>
    <scope>NUCLEOTIDE SEQUENCE [LARGE SCALE GENOMIC DNA]</scope>
    <source>
        <strain evidence="2 4">FSL L7-1523</strain>
    </source>
</reference>
<proteinExistence type="predicted"/>
<dbReference type="InterPro" id="IPR035944">
    <property type="entry name" value="YfbM-like_sf"/>
</dbReference>
<evidence type="ECO:0000313" key="2">
    <source>
        <dbReference type="EMBL" id="MBC1501661.1"/>
    </source>
</evidence>
<evidence type="ECO:0000313" key="1">
    <source>
        <dbReference type="EMBL" id="AQY52063.1"/>
    </source>
</evidence>
<dbReference type="Gene3D" id="3.40.1760.10">
    <property type="entry name" value="YfbM-like super family"/>
    <property type="match status" value="1"/>
</dbReference>
<dbReference type="EMBL" id="JAARRL010000027">
    <property type="protein sequence ID" value="MBC1501661.1"/>
    <property type="molecule type" value="Genomic_DNA"/>
</dbReference>
<reference evidence="3" key="1">
    <citation type="submission" date="2015-03" db="EMBL/GenBank/DDBJ databases">
        <authorList>
            <person name="Ferrari E."/>
            <person name="Walter M.C."/>
            <person name="Huptas C."/>
            <person name="Scherer S."/>
            <person name="Mueller-Herbst S."/>
        </authorList>
    </citation>
    <scope>NUCLEOTIDE SEQUENCE [LARGE SCALE GENOMIC DNA]</scope>
    <source>
        <strain evidence="3">LWP01</strain>
    </source>
</reference>
<protein>
    <submittedName>
        <fullName evidence="2">DUF1877 family protein</fullName>
    </submittedName>
</protein>
<evidence type="ECO:0000313" key="3">
    <source>
        <dbReference type="Proteomes" id="UP000223060"/>
    </source>
</evidence>
<dbReference type="EMBL" id="CP011102">
    <property type="protein sequence ID" value="AQY52063.1"/>
    <property type="molecule type" value="Genomic_DNA"/>
</dbReference>
<dbReference type="RefSeq" id="WP_036061156.1">
    <property type="nucleotide sequence ID" value="NZ_CP011102.1"/>
</dbReference>
<dbReference type="AlphaFoldDB" id="A0A1S7FXB5"/>
<sequence>MGLSGYYYYVDEAGFRQIKDGYEPVFTRPILLSLDEYWEVLHYIFCGTTKNGAAPWGFVVPLRVENHIRDILATAHFLYPEQIQMARDALFSITEEDFIAMYDFKKLKKSGLYGITWRTKKEKFDEELLKSFHGLRTFFNQVAKGYDYIIFYVV</sequence>
<keyword evidence="3" id="KW-1185">Reference proteome</keyword>
<dbReference type="InterPro" id="IPR015068">
    <property type="entry name" value="DUF1877"/>
</dbReference>
<dbReference type="Proteomes" id="UP000564536">
    <property type="component" value="Unassembled WGS sequence"/>
</dbReference>
<dbReference type="Pfam" id="PF08974">
    <property type="entry name" value="DUF1877"/>
    <property type="match status" value="1"/>
</dbReference>
<accession>A0A1S7FXB5</accession>